<accession>A0A2I1G5F2</accession>
<reference evidence="4 5" key="1">
    <citation type="submission" date="2015-10" db="EMBL/GenBank/DDBJ databases">
        <title>Genome analyses suggest a sexual origin of heterokaryosis in a supposedly ancient asexual fungus.</title>
        <authorList>
            <person name="Ropars J."/>
            <person name="Sedzielewska K."/>
            <person name="Noel J."/>
            <person name="Charron P."/>
            <person name="Farinelli L."/>
            <person name="Marton T."/>
            <person name="Kruger M."/>
            <person name="Pelin A."/>
            <person name="Brachmann A."/>
            <person name="Corradi N."/>
        </authorList>
    </citation>
    <scope>NUCLEOTIDE SEQUENCE [LARGE SCALE GENOMIC DNA]</scope>
    <source>
        <strain evidence="4 5">A4</strain>
    </source>
</reference>
<comment type="caution">
    <text evidence="4">The sequence shown here is derived from an EMBL/GenBank/DDBJ whole genome shotgun (WGS) entry which is preliminary data.</text>
</comment>
<gene>
    <name evidence="4" type="ORF">RhiirA4_354188</name>
</gene>
<dbReference type="VEuPathDB" id="FungiDB:FUN_022374"/>
<keyword evidence="2" id="KW-0521">NADP</keyword>
<dbReference type="Gene3D" id="3.40.50.720">
    <property type="entry name" value="NAD(P)-binding Rossmann-like Domain"/>
    <property type="match status" value="1"/>
</dbReference>
<dbReference type="PANTHER" id="PTHR42748:SF7">
    <property type="entry name" value="NMRA LIKE REDOX SENSOR 1-RELATED"/>
    <property type="match status" value="1"/>
</dbReference>
<comment type="similarity">
    <text evidence="1">Belongs to the NmrA-type oxidoreductase family.</text>
</comment>
<name>A0A2I1G5F2_9GLOM</name>
<keyword evidence="5" id="KW-1185">Reference proteome</keyword>
<organism evidence="4 5">
    <name type="scientific">Rhizophagus irregularis</name>
    <dbReference type="NCBI Taxonomy" id="588596"/>
    <lineage>
        <taxon>Eukaryota</taxon>
        <taxon>Fungi</taxon>
        <taxon>Fungi incertae sedis</taxon>
        <taxon>Mucoromycota</taxon>
        <taxon>Glomeromycotina</taxon>
        <taxon>Glomeromycetes</taxon>
        <taxon>Glomerales</taxon>
        <taxon>Glomeraceae</taxon>
        <taxon>Rhizophagus</taxon>
    </lineage>
</organism>
<proteinExistence type="inferred from homology"/>
<evidence type="ECO:0000313" key="4">
    <source>
        <dbReference type="EMBL" id="PKY41840.1"/>
    </source>
</evidence>
<evidence type="ECO:0000313" key="5">
    <source>
        <dbReference type="Proteomes" id="UP000234323"/>
    </source>
</evidence>
<feature type="domain" description="NmrA-like" evidence="3">
    <location>
        <begin position="4"/>
        <end position="306"/>
    </location>
</feature>
<dbReference type="InterPro" id="IPR008030">
    <property type="entry name" value="NmrA-like"/>
</dbReference>
<dbReference type="Pfam" id="PF05368">
    <property type="entry name" value="NmrA"/>
    <property type="match status" value="1"/>
</dbReference>
<dbReference type="EMBL" id="LLXI01000169">
    <property type="protein sequence ID" value="PKY41840.1"/>
    <property type="molecule type" value="Genomic_DNA"/>
</dbReference>
<dbReference type="InterPro" id="IPR036291">
    <property type="entry name" value="NAD(P)-bd_dom_sf"/>
</dbReference>
<dbReference type="VEuPathDB" id="FungiDB:RhiirA1_414275"/>
<dbReference type="VEuPathDB" id="FungiDB:RhiirFUN_025663"/>
<protein>
    <submittedName>
        <fullName evidence="4">NAD(P)-binding protein</fullName>
    </submittedName>
</protein>
<evidence type="ECO:0000256" key="2">
    <source>
        <dbReference type="ARBA" id="ARBA00022857"/>
    </source>
</evidence>
<sequence length="313" mass="34908">MSQKPLVVVSGATGAQGGSVVNSLLATGNYKIRALTRNPNSDKAKALKAKGVDEIVKCDFSSNKEEIINALNGADIAWIVTNFWDPTIVGAKPDEEERQGKLIADAAKEVGLNWLIYSSLPDTIIESDGKYPDIIHFHGKNRVERYIRSLGIPNTTFVYLSYYYQNIGVFSPIIEKDNEAVLVFPYITENDTIPMIDVDNDTGPIVAKIIEEGPAKWNGKKVPVAADNVSLKYVVDVLTKVTGKTHKLRTLTDDDVKEFPGIDNDELKQMHKWFLEYGLFGKDEEVKDISIAKKLHPKIRSFEQYALEKFSKA</sequence>
<dbReference type="Proteomes" id="UP000234323">
    <property type="component" value="Unassembled WGS sequence"/>
</dbReference>
<dbReference type="SUPFAM" id="SSF51735">
    <property type="entry name" value="NAD(P)-binding Rossmann-fold domains"/>
    <property type="match status" value="1"/>
</dbReference>
<dbReference type="InterPro" id="IPR051164">
    <property type="entry name" value="NmrA-like_oxidored"/>
</dbReference>
<evidence type="ECO:0000256" key="1">
    <source>
        <dbReference type="ARBA" id="ARBA00006328"/>
    </source>
</evidence>
<dbReference type="AlphaFoldDB" id="A0A2I1G5F2"/>
<dbReference type="PANTHER" id="PTHR42748">
    <property type="entry name" value="NITROGEN METABOLITE REPRESSION PROTEIN NMRA FAMILY MEMBER"/>
    <property type="match status" value="1"/>
</dbReference>
<dbReference type="CDD" id="cd05251">
    <property type="entry name" value="NmrA_like_SDR_a"/>
    <property type="match status" value="1"/>
</dbReference>
<dbReference type="Gene3D" id="3.90.25.10">
    <property type="entry name" value="UDP-galactose 4-epimerase, domain 1"/>
    <property type="match status" value="1"/>
</dbReference>
<evidence type="ECO:0000259" key="3">
    <source>
        <dbReference type="Pfam" id="PF05368"/>
    </source>
</evidence>